<dbReference type="EMBL" id="CP063849">
    <property type="protein sequence ID" value="QOY91401.1"/>
    <property type="molecule type" value="Genomic_DNA"/>
</dbReference>
<sequence>MRLLLLWMAAGALWAQSGDLAAGRAAFVSNCAFCHGTTGEGGRGPNLTTAQSVHGRDEASLRRVITKGVPGSQMPGFGNFEEPSLTDLVLYVKSLSSRSAGGQAMPGDRARGAVLYQANKCAMCHRLGSEGSVFGPDLSRVGAGRSAAYLRESLTKPAADIMPEYQGVIVTLRDGTRVSGIRINEDTFSVQLRDLTQKFRLFQKDEVQTVQDAPRSLMPPYNLPPKDLDDLVAYLASLHGGPAGNQTKQAEGIR</sequence>
<keyword evidence="2 4" id="KW-0479">Metal-binding</keyword>
<dbReference type="InterPro" id="IPR036909">
    <property type="entry name" value="Cyt_c-like_dom_sf"/>
</dbReference>
<dbReference type="Pfam" id="PF13442">
    <property type="entry name" value="Cytochrome_CBB3"/>
    <property type="match status" value="1"/>
</dbReference>
<dbReference type="GO" id="GO:0046872">
    <property type="term" value="F:metal ion binding"/>
    <property type="evidence" value="ECO:0007669"/>
    <property type="project" value="UniProtKB-KW"/>
</dbReference>
<feature type="chain" id="PRO_5032996885" evidence="5">
    <location>
        <begin position="22"/>
        <end position="254"/>
    </location>
</feature>
<dbReference type="InterPro" id="IPR009056">
    <property type="entry name" value="Cyt_c-like_dom"/>
</dbReference>
<reference evidence="7 8" key="1">
    <citation type="submission" date="2020-10" db="EMBL/GenBank/DDBJ databases">
        <title>Complete genome sequence of Paludibaculum fermentans P105T, a facultatively anaerobic acidobacterium capable of dissimilatory Fe(III) reduction.</title>
        <authorList>
            <person name="Dedysh S.N."/>
            <person name="Beletsky A.V."/>
            <person name="Kulichevskaya I.S."/>
            <person name="Mardanov A.V."/>
            <person name="Ravin N.V."/>
        </authorList>
    </citation>
    <scope>NUCLEOTIDE SEQUENCE [LARGE SCALE GENOMIC DNA]</scope>
    <source>
        <strain evidence="7 8">P105</strain>
    </source>
</reference>
<keyword evidence="3 4" id="KW-0408">Iron</keyword>
<evidence type="ECO:0000256" key="4">
    <source>
        <dbReference type="PROSITE-ProRule" id="PRU00433"/>
    </source>
</evidence>
<keyword evidence="5" id="KW-0732">Signal</keyword>
<evidence type="ECO:0000313" key="8">
    <source>
        <dbReference type="Proteomes" id="UP000593892"/>
    </source>
</evidence>
<proteinExistence type="predicted"/>
<feature type="domain" description="Cytochrome c" evidence="6">
    <location>
        <begin position="18"/>
        <end position="96"/>
    </location>
</feature>
<dbReference type="NCBIfam" id="TIGR02603">
    <property type="entry name" value="CxxCH_TIGR02603"/>
    <property type="match status" value="1"/>
</dbReference>
<dbReference type="InterPro" id="IPR013427">
    <property type="entry name" value="Haem-bd_dom_put"/>
</dbReference>
<keyword evidence="8" id="KW-1185">Reference proteome</keyword>
<dbReference type="PANTHER" id="PTHR33546:SF1">
    <property type="entry name" value="LARGE, MULTIFUNCTIONAL SECRETED PROTEIN"/>
    <property type="match status" value="1"/>
</dbReference>
<evidence type="ECO:0000256" key="3">
    <source>
        <dbReference type="ARBA" id="ARBA00023004"/>
    </source>
</evidence>
<dbReference type="GO" id="GO:0009055">
    <property type="term" value="F:electron transfer activity"/>
    <property type="evidence" value="ECO:0007669"/>
    <property type="project" value="InterPro"/>
</dbReference>
<dbReference type="Pfam" id="PF00034">
    <property type="entry name" value="Cytochrom_C"/>
    <property type="match status" value="1"/>
</dbReference>
<dbReference type="SUPFAM" id="SSF46626">
    <property type="entry name" value="Cytochrome c"/>
    <property type="match status" value="2"/>
</dbReference>
<evidence type="ECO:0000256" key="1">
    <source>
        <dbReference type="ARBA" id="ARBA00022617"/>
    </source>
</evidence>
<dbReference type="Gene3D" id="1.10.760.10">
    <property type="entry name" value="Cytochrome c-like domain"/>
    <property type="match status" value="2"/>
</dbReference>
<feature type="signal peptide" evidence="5">
    <location>
        <begin position="1"/>
        <end position="21"/>
    </location>
</feature>
<dbReference type="Proteomes" id="UP000593892">
    <property type="component" value="Chromosome"/>
</dbReference>
<dbReference type="PROSITE" id="PS51007">
    <property type="entry name" value="CYTC"/>
    <property type="match status" value="2"/>
</dbReference>
<feature type="domain" description="Cytochrome c" evidence="6">
    <location>
        <begin position="107"/>
        <end position="239"/>
    </location>
</feature>
<evidence type="ECO:0000259" key="6">
    <source>
        <dbReference type="PROSITE" id="PS51007"/>
    </source>
</evidence>
<evidence type="ECO:0000313" key="7">
    <source>
        <dbReference type="EMBL" id="QOY91401.1"/>
    </source>
</evidence>
<dbReference type="KEGG" id="pfer:IRI77_16050"/>
<dbReference type="AlphaFoldDB" id="A0A7S7SPA8"/>
<accession>A0A7S7SPA8</accession>
<gene>
    <name evidence="7" type="ORF">IRI77_16050</name>
</gene>
<organism evidence="7 8">
    <name type="scientific">Paludibaculum fermentans</name>
    <dbReference type="NCBI Taxonomy" id="1473598"/>
    <lineage>
        <taxon>Bacteria</taxon>
        <taxon>Pseudomonadati</taxon>
        <taxon>Acidobacteriota</taxon>
        <taxon>Terriglobia</taxon>
        <taxon>Bryobacterales</taxon>
        <taxon>Bryobacteraceae</taxon>
        <taxon>Paludibaculum</taxon>
    </lineage>
</organism>
<evidence type="ECO:0000256" key="5">
    <source>
        <dbReference type="SAM" id="SignalP"/>
    </source>
</evidence>
<dbReference type="RefSeq" id="WP_194453055.1">
    <property type="nucleotide sequence ID" value="NZ_CP063849.1"/>
</dbReference>
<dbReference type="PANTHER" id="PTHR33546">
    <property type="entry name" value="LARGE, MULTIFUNCTIONAL SECRETED PROTEIN-RELATED"/>
    <property type="match status" value="1"/>
</dbReference>
<dbReference type="GO" id="GO:0020037">
    <property type="term" value="F:heme binding"/>
    <property type="evidence" value="ECO:0007669"/>
    <property type="project" value="InterPro"/>
</dbReference>
<protein>
    <submittedName>
        <fullName evidence="7">C-type cytochrome</fullName>
    </submittedName>
</protein>
<name>A0A7S7SPA8_PALFE</name>
<evidence type="ECO:0000256" key="2">
    <source>
        <dbReference type="ARBA" id="ARBA00022723"/>
    </source>
</evidence>
<keyword evidence="1 4" id="KW-0349">Heme</keyword>